<accession>A0A059D3J5</accession>
<proteinExistence type="predicted"/>
<dbReference type="EMBL" id="KK198754">
    <property type="protein sequence ID" value="KCW84961.1"/>
    <property type="molecule type" value="Genomic_DNA"/>
</dbReference>
<dbReference type="Gramene" id="KCW84961">
    <property type="protein sequence ID" value="KCW84961"/>
    <property type="gene ID" value="EUGRSUZ_B01780"/>
</dbReference>
<dbReference type="InParanoid" id="A0A059D3J5"/>
<reference evidence="1" key="1">
    <citation type="submission" date="2013-07" db="EMBL/GenBank/DDBJ databases">
        <title>The genome of Eucalyptus grandis.</title>
        <authorList>
            <person name="Schmutz J."/>
            <person name="Hayes R."/>
            <person name="Myburg A."/>
            <person name="Tuskan G."/>
            <person name="Grattapaglia D."/>
            <person name="Rokhsar D.S."/>
        </authorList>
    </citation>
    <scope>NUCLEOTIDE SEQUENCE</scope>
    <source>
        <tissue evidence="1">Leaf extractions</tissue>
    </source>
</reference>
<organism evidence="1">
    <name type="scientific">Eucalyptus grandis</name>
    <name type="common">Flooded gum</name>
    <dbReference type="NCBI Taxonomy" id="71139"/>
    <lineage>
        <taxon>Eukaryota</taxon>
        <taxon>Viridiplantae</taxon>
        <taxon>Streptophyta</taxon>
        <taxon>Embryophyta</taxon>
        <taxon>Tracheophyta</taxon>
        <taxon>Spermatophyta</taxon>
        <taxon>Magnoliopsida</taxon>
        <taxon>eudicotyledons</taxon>
        <taxon>Gunneridae</taxon>
        <taxon>Pentapetalae</taxon>
        <taxon>rosids</taxon>
        <taxon>malvids</taxon>
        <taxon>Myrtales</taxon>
        <taxon>Myrtaceae</taxon>
        <taxon>Myrtoideae</taxon>
        <taxon>Eucalypteae</taxon>
        <taxon>Eucalyptus</taxon>
    </lineage>
</organism>
<evidence type="ECO:0000313" key="1">
    <source>
        <dbReference type="EMBL" id="KCW84961.1"/>
    </source>
</evidence>
<dbReference type="AlphaFoldDB" id="A0A059D3J5"/>
<protein>
    <submittedName>
        <fullName evidence="1">Uncharacterized protein</fullName>
    </submittedName>
</protein>
<name>A0A059D3J5_EUCGR</name>
<sequence length="71" mass="8108">MNRNICQVGGGNFIGDSKEEAILPLVWTAPAPDVLKNQRRWVVRPRYRGRRHSFCVPRLPWDTDPTVVPAP</sequence>
<gene>
    <name evidence="1" type="ORF">EUGRSUZ_B01780</name>
</gene>